<feature type="compositionally biased region" description="Basic and acidic residues" evidence="1">
    <location>
        <begin position="1"/>
        <end position="10"/>
    </location>
</feature>
<feature type="region of interest" description="Disordered" evidence="1">
    <location>
        <begin position="1"/>
        <end position="23"/>
    </location>
</feature>
<evidence type="ECO:0000313" key="3">
    <source>
        <dbReference type="Proteomes" id="UP001529510"/>
    </source>
</evidence>
<keyword evidence="3" id="KW-1185">Reference proteome</keyword>
<sequence>MGSKGVERRKQATPGQTPEGNVVMSFSFESYQLEEEDCQVKDISDKGVLALSEP</sequence>
<evidence type="ECO:0000313" key="2">
    <source>
        <dbReference type="EMBL" id="KAL0197264.1"/>
    </source>
</evidence>
<gene>
    <name evidence="2" type="ORF">M9458_005804</name>
</gene>
<comment type="caution">
    <text evidence="2">The sequence shown here is derived from an EMBL/GenBank/DDBJ whole genome shotgun (WGS) entry which is preliminary data.</text>
</comment>
<protein>
    <submittedName>
        <fullName evidence="2">Uncharacterized protein</fullName>
    </submittedName>
</protein>
<feature type="non-terminal residue" evidence="2">
    <location>
        <position position="54"/>
    </location>
</feature>
<dbReference type="Proteomes" id="UP001529510">
    <property type="component" value="Unassembled WGS sequence"/>
</dbReference>
<organism evidence="2 3">
    <name type="scientific">Cirrhinus mrigala</name>
    <name type="common">Mrigala</name>
    <dbReference type="NCBI Taxonomy" id="683832"/>
    <lineage>
        <taxon>Eukaryota</taxon>
        <taxon>Metazoa</taxon>
        <taxon>Chordata</taxon>
        <taxon>Craniata</taxon>
        <taxon>Vertebrata</taxon>
        <taxon>Euteleostomi</taxon>
        <taxon>Actinopterygii</taxon>
        <taxon>Neopterygii</taxon>
        <taxon>Teleostei</taxon>
        <taxon>Ostariophysi</taxon>
        <taxon>Cypriniformes</taxon>
        <taxon>Cyprinidae</taxon>
        <taxon>Labeoninae</taxon>
        <taxon>Labeonini</taxon>
        <taxon>Cirrhinus</taxon>
    </lineage>
</organism>
<dbReference type="AlphaFoldDB" id="A0ABD0RFF4"/>
<accession>A0ABD0RFF4</accession>
<reference evidence="2 3" key="1">
    <citation type="submission" date="2024-05" db="EMBL/GenBank/DDBJ databases">
        <title>Genome sequencing and assembly of Indian major carp, Cirrhinus mrigala (Hamilton, 1822).</title>
        <authorList>
            <person name="Mohindra V."/>
            <person name="Chowdhury L.M."/>
            <person name="Lal K."/>
            <person name="Jena J.K."/>
        </authorList>
    </citation>
    <scope>NUCLEOTIDE SEQUENCE [LARGE SCALE GENOMIC DNA]</scope>
    <source>
        <strain evidence="2">CM1030</strain>
        <tissue evidence="2">Blood</tissue>
    </source>
</reference>
<evidence type="ECO:0000256" key="1">
    <source>
        <dbReference type="SAM" id="MobiDB-lite"/>
    </source>
</evidence>
<dbReference type="EMBL" id="JAMKFB020000003">
    <property type="protein sequence ID" value="KAL0197264.1"/>
    <property type="molecule type" value="Genomic_DNA"/>
</dbReference>
<name>A0ABD0RFF4_CIRMR</name>
<proteinExistence type="predicted"/>